<accession>A0A6N8IYG2</accession>
<sequence>MTRPLLPRQTRYDYHPLPGRKDYSWPGGKRLAFVVTTNIECFAFGAGNGHDPAKTGEPQTHRNYSWRDYGNRIGVWRFFELFDELRLPAAHNCNSLLYEYAPQVMDEIRRRGDEIVAHGRTNAENHRGLWEADEERIIQDVVGMFARHEGRRPTGWMGSGAYETSWTPDLLKEAGFRYLMDWPMDDQPVWMRTRSGPILSVPYPIELNDSQVITHRRQDASEFCDQIVQQFDEMVEQCERHPLVMNVSIHPNIFGQPFRLRLLRQALRHCLENAQDKVWRARPGEIAEFCYSLPPGVIPGSEMLQDNV</sequence>
<proteinExistence type="predicted"/>
<dbReference type="EMBL" id="WSEL01000009">
    <property type="protein sequence ID" value="MVQ31662.1"/>
    <property type="molecule type" value="Genomic_DNA"/>
</dbReference>
<dbReference type="Proteomes" id="UP000469385">
    <property type="component" value="Unassembled WGS sequence"/>
</dbReference>
<evidence type="ECO:0000313" key="2">
    <source>
        <dbReference type="Proteomes" id="UP000469385"/>
    </source>
</evidence>
<evidence type="ECO:0000313" key="1">
    <source>
        <dbReference type="EMBL" id="MVQ31662.1"/>
    </source>
</evidence>
<gene>
    <name evidence="1" type="ORF">GON04_19545</name>
</gene>
<dbReference type="SUPFAM" id="SSF88713">
    <property type="entry name" value="Glycoside hydrolase/deacetylase"/>
    <property type="match status" value="1"/>
</dbReference>
<dbReference type="GO" id="GO:0005975">
    <property type="term" value="P:carbohydrate metabolic process"/>
    <property type="evidence" value="ECO:0007669"/>
    <property type="project" value="InterPro"/>
</dbReference>
<dbReference type="PANTHER" id="PTHR43123">
    <property type="entry name" value="POLYSACCHARIDE DEACETYLASE-RELATED"/>
    <property type="match status" value="1"/>
</dbReference>
<name>A0A6N8IYG2_9BURK</name>
<dbReference type="PANTHER" id="PTHR43123:SF4">
    <property type="entry name" value="POLYSACCHARIDE DEACETYLASE"/>
    <property type="match status" value="1"/>
</dbReference>
<organism evidence="1 2">
    <name type="scientific">Ramlibacter pinisoli</name>
    <dbReference type="NCBI Taxonomy" id="2682844"/>
    <lineage>
        <taxon>Bacteria</taxon>
        <taxon>Pseudomonadati</taxon>
        <taxon>Pseudomonadota</taxon>
        <taxon>Betaproteobacteria</taxon>
        <taxon>Burkholderiales</taxon>
        <taxon>Comamonadaceae</taxon>
        <taxon>Ramlibacter</taxon>
    </lineage>
</organism>
<reference evidence="1 2" key="1">
    <citation type="submission" date="2019-12" db="EMBL/GenBank/DDBJ databases">
        <authorList>
            <person name="Huq M.A."/>
        </authorList>
    </citation>
    <scope>NUCLEOTIDE SEQUENCE [LARGE SCALE GENOMIC DNA]</scope>
    <source>
        <strain evidence="1 2">MAH-25</strain>
    </source>
</reference>
<dbReference type="RefSeq" id="WP_157399688.1">
    <property type="nucleotide sequence ID" value="NZ_WSEL01000009.1"/>
</dbReference>
<dbReference type="InterPro" id="IPR011330">
    <property type="entry name" value="Glyco_hydro/deAcase_b/a-brl"/>
</dbReference>
<keyword evidence="2" id="KW-1185">Reference proteome</keyword>
<comment type="caution">
    <text evidence="1">The sequence shown here is derived from an EMBL/GenBank/DDBJ whole genome shotgun (WGS) entry which is preliminary data.</text>
</comment>
<dbReference type="Gene3D" id="3.20.20.370">
    <property type="entry name" value="Glycoside hydrolase/deacetylase"/>
    <property type="match status" value="1"/>
</dbReference>
<protein>
    <submittedName>
        <fullName evidence="1">Polysaccharide deacetylase family protein</fullName>
    </submittedName>
</protein>
<dbReference type="AlphaFoldDB" id="A0A6N8IYG2"/>